<evidence type="ECO:0000256" key="1">
    <source>
        <dbReference type="SAM" id="MobiDB-lite"/>
    </source>
</evidence>
<evidence type="ECO:0008006" key="4">
    <source>
        <dbReference type="Google" id="ProtNLM"/>
    </source>
</evidence>
<dbReference type="EMBL" id="MU839003">
    <property type="protein sequence ID" value="KAK1769252.1"/>
    <property type="molecule type" value="Genomic_DNA"/>
</dbReference>
<feature type="compositionally biased region" description="Polar residues" evidence="1">
    <location>
        <begin position="86"/>
        <end position="99"/>
    </location>
</feature>
<name>A0AAJ0C5S7_9PEZI</name>
<proteinExistence type="predicted"/>
<dbReference type="AlphaFoldDB" id="A0AAJ0C5S7"/>
<dbReference type="Proteomes" id="UP001244011">
    <property type="component" value="Unassembled WGS sequence"/>
</dbReference>
<protein>
    <recommendedName>
        <fullName evidence="4">RRM domain-containing protein</fullName>
    </recommendedName>
</protein>
<comment type="caution">
    <text evidence="2">The sequence shown here is derived from an EMBL/GenBank/DDBJ whole genome shotgun (WGS) entry which is preliminary data.</text>
</comment>
<dbReference type="RefSeq" id="XP_060285465.1">
    <property type="nucleotide sequence ID" value="XM_060432284.1"/>
</dbReference>
<organism evidence="2 3">
    <name type="scientific">Phialemonium atrogriseum</name>
    <dbReference type="NCBI Taxonomy" id="1093897"/>
    <lineage>
        <taxon>Eukaryota</taxon>
        <taxon>Fungi</taxon>
        <taxon>Dikarya</taxon>
        <taxon>Ascomycota</taxon>
        <taxon>Pezizomycotina</taxon>
        <taxon>Sordariomycetes</taxon>
        <taxon>Sordariomycetidae</taxon>
        <taxon>Cephalothecales</taxon>
        <taxon>Cephalothecaceae</taxon>
        <taxon>Phialemonium</taxon>
    </lineage>
</organism>
<dbReference type="GeneID" id="85315471"/>
<evidence type="ECO:0000313" key="2">
    <source>
        <dbReference type="EMBL" id="KAK1769252.1"/>
    </source>
</evidence>
<reference evidence="2" key="1">
    <citation type="submission" date="2023-06" db="EMBL/GenBank/DDBJ databases">
        <title>Genome-scale phylogeny and comparative genomics of the fungal order Sordariales.</title>
        <authorList>
            <consortium name="Lawrence Berkeley National Laboratory"/>
            <person name="Hensen N."/>
            <person name="Bonometti L."/>
            <person name="Westerberg I."/>
            <person name="Brannstrom I.O."/>
            <person name="Guillou S."/>
            <person name="Cros-Aarteil S."/>
            <person name="Calhoun S."/>
            <person name="Haridas S."/>
            <person name="Kuo A."/>
            <person name="Mondo S."/>
            <person name="Pangilinan J."/>
            <person name="Riley R."/>
            <person name="Labutti K."/>
            <person name="Andreopoulos B."/>
            <person name="Lipzen A."/>
            <person name="Chen C."/>
            <person name="Yanf M."/>
            <person name="Daum C."/>
            <person name="Ng V."/>
            <person name="Clum A."/>
            <person name="Steindorff A."/>
            <person name="Ohm R."/>
            <person name="Martin F."/>
            <person name="Silar P."/>
            <person name="Natvig D."/>
            <person name="Lalanne C."/>
            <person name="Gautier V."/>
            <person name="Ament-Velasquez S.L."/>
            <person name="Kruys A."/>
            <person name="Hutchinson M.I."/>
            <person name="Powell A.J."/>
            <person name="Barry K."/>
            <person name="Miller A.N."/>
            <person name="Grigoriev I.V."/>
            <person name="Debuchy R."/>
            <person name="Gladieux P."/>
            <person name="Thoren M.H."/>
            <person name="Johannesson H."/>
        </authorList>
    </citation>
    <scope>NUCLEOTIDE SEQUENCE</scope>
    <source>
        <strain evidence="2">8032-3</strain>
    </source>
</reference>
<feature type="region of interest" description="Disordered" evidence="1">
    <location>
        <begin position="86"/>
        <end position="177"/>
    </location>
</feature>
<keyword evidence="3" id="KW-1185">Reference proteome</keyword>
<sequence length="414" mass="45505">MASVSAGSVTIDQVYFETPVRRSHLNADSSNINGQSASTVPISQAELDRLRSIAGKYENLRRNLLRGGVGEEVVDLLSQDDAAIQGGNTLPATADTQADQEGGARLRSPDPQSSLAREQTHRNGFANANGDGYASFGGHGGGNRNHEHSAWANASPEPDDVSCDGDTPPDGSRVPNFAEQQNKRPYFDRQCTRTIQLVNLADGTTHGDITGAVRGGLLLDIFMRSHERSATVSFLNAADARAFFDHARKHDLYIKNKRVDLRWHDRQFILPGHVAAKIGGGATRNLVIRQIDSRHTEESIRDDLEHIHNLVVVKIDFAAGSCHIKTNSVHNAVFARMCMMSRAKYKNAKIEWDVDECAQPYEKVPQFKPRKEAPPTKKNSTSMANRFHLLDLGDEEEDEISTTFQSKKSVGIAA</sequence>
<dbReference type="CDD" id="cd12261">
    <property type="entry name" value="RRM1_3_MRN1"/>
    <property type="match status" value="1"/>
</dbReference>
<evidence type="ECO:0000313" key="3">
    <source>
        <dbReference type="Proteomes" id="UP001244011"/>
    </source>
</evidence>
<feature type="region of interest" description="Disordered" evidence="1">
    <location>
        <begin position="365"/>
        <end position="384"/>
    </location>
</feature>
<accession>A0AAJ0C5S7</accession>
<gene>
    <name evidence="2" type="ORF">QBC33DRAFT_605688</name>
</gene>